<dbReference type="GO" id="GO:0000271">
    <property type="term" value="P:polysaccharide biosynthetic process"/>
    <property type="evidence" value="ECO:0007669"/>
    <property type="project" value="InterPro"/>
</dbReference>
<gene>
    <name evidence="1" type="ORF">FWJ25_04705</name>
</gene>
<dbReference type="Pfam" id="PF05159">
    <property type="entry name" value="Capsule_synth"/>
    <property type="match status" value="4"/>
</dbReference>
<dbReference type="AlphaFoldDB" id="A0A5B0VJN2"/>
<dbReference type="EMBL" id="VTUU01000002">
    <property type="protein sequence ID" value="KAA1174694.1"/>
    <property type="molecule type" value="Genomic_DNA"/>
</dbReference>
<comment type="caution">
    <text evidence="1">The sequence shown here is derived from an EMBL/GenBank/DDBJ whole genome shotgun (WGS) entry which is preliminary data.</text>
</comment>
<dbReference type="CDD" id="cd16439">
    <property type="entry name" value="beta_Kdo_transferase_KpsC_2"/>
    <property type="match status" value="1"/>
</dbReference>
<sequence>MNKLPESSNSSFYLSTSPALQHLPELSGFVGLPVKRYRPGFGTRGAQAMLAWGRKPSAAKAEVAAQKLGLPIIRLEDGFLRSVEPGAENPPLSLIVDDQGIYYDANQPCRLDALLEQSLSAQQAERAQSLVFQWRQGRVSKYNHARERSYQHLAPYVLVVDQTVGDASIQFGQSDAGSFERMLEAALERFPGHTILLKTHPDVVAGRKQGYFSESASARSERVEWIGDNVHAPSLLEGADAVFCVTSQMGFEALLWGKPVHTFGMSFYAGRGLTEDALPAPVFRHSVSLEQLVYAALVDYPRYIDPETGERCEPEQVLGWLALQREQRERFPERLYSPRVPLWKRAALKRFLAGSELLDERVEAAPEKAARVVWGLADSREPVIRVEDGFIRSVGLGADLVQPQSWVLDDVGMYYDATKPSRLETILERGEFSEALLKRARELICTLQALGTTKYNTGARTWQRPSDARQVVLVPGQVESDASIRVGSPVVKSNLELLKQVKGQRRDAWVVYKPHPDVVAGLRTPGAEEHSAAQWCDEVLVDQDMGHLLEHVDEVHTMTSLAGFEALIRGKSVVCYGQPFYSGWGLTSDVHPCERRTRQRSLEELVAAALILYPTYISRATGQFASVETVIREIQAERDNFDKRAGIVLRCSRLIRRAWRF</sequence>
<accession>A0A5B0VJN2</accession>
<proteinExistence type="predicted"/>
<protein>
    <submittedName>
        <fullName evidence="1">Capsular polysaccharide biosynthesis protein</fullName>
    </submittedName>
</protein>
<dbReference type="Proteomes" id="UP000323161">
    <property type="component" value="Unassembled WGS sequence"/>
</dbReference>
<evidence type="ECO:0000313" key="2">
    <source>
        <dbReference type="Proteomes" id="UP000323161"/>
    </source>
</evidence>
<dbReference type="RefSeq" id="WP_149599116.1">
    <property type="nucleotide sequence ID" value="NZ_VTUU01000002.1"/>
</dbReference>
<organism evidence="1 2">
    <name type="scientific">Marinobacter salinexigens</name>
    <dbReference type="NCBI Taxonomy" id="2919747"/>
    <lineage>
        <taxon>Bacteria</taxon>
        <taxon>Pseudomonadati</taxon>
        <taxon>Pseudomonadota</taxon>
        <taxon>Gammaproteobacteria</taxon>
        <taxon>Pseudomonadales</taxon>
        <taxon>Marinobacteraceae</taxon>
        <taxon>Marinobacter</taxon>
    </lineage>
</organism>
<dbReference type="GO" id="GO:0015774">
    <property type="term" value="P:polysaccharide transport"/>
    <property type="evidence" value="ECO:0007669"/>
    <property type="project" value="InterPro"/>
</dbReference>
<dbReference type="InterPro" id="IPR007833">
    <property type="entry name" value="Capsule_polysaccharide_synth"/>
</dbReference>
<keyword evidence="2" id="KW-1185">Reference proteome</keyword>
<evidence type="ECO:0000313" key="1">
    <source>
        <dbReference type="EMBL" id="KAA1174694.1"/>
    </source>
</evidence>
<name>A0A5B0VJN2_9GAMM</name>
<dbReference type="CDD" id="cd16440">
    <property type="entry name" value="beta_Kdo_transferase_KpsC_1"/>
    <property type="match status" value="1"/>
</dbReference>
<reference evidence="1 2" key="1">
    <citation type="submission" date="2019-08" db="EMBL/GenBank/DDBJ databases">
        <title>Marinobacter ZYF650 sp. nov., a marine bacterium isolated from seawater of the Mariana trench.</title>
        <authorList>
            <person name="Ahmad W."/>
        </authorList>
    </citation>
    <scope>NUCLEOTIDE SEQUENCE [LARGE SCALE GENOMIC DNA]</scope>
    <source>
        <strain evidence="1 2">ZYF650</strain>
    </source>
</reference>